<dbReference type="Pfam" id="PF13551">
    <property type="entry name" value="HTH_29"/>
    <property type="match status" value="1"/>
</dbReference>
<dbReference type="InterPro" id="IPR036388">
    <property type="entry name" value="WH-like_DNA-bd_sf"/>
</dbReference>
<dbReference type="Gene3D" id="1.10.10.10">
    <property type="entry name" value="Winged helix-like DNA-binding domain superfamily/Winged helix DNA-binding domain"/>
    <property type="match status" value="1"/>
</dbReference>
<comment type="subcellular location">
    <subcellularLocation>
        <location evidence="1">Nucleus</location>
    </subcellularLocation>
</comment>
<dbReference type="SUPFAM" id="SSF46689">
    <property type="entry name" value="Homeodomain-like"/>
    <property type="match status" value="1"/>
</dbReference>
<proteinExistence type="predicted"/>
<dbReference type="GO" id="GO:0005634">
    <property type="term" value="C:nucleus"/>
    <property type="evidence" value="ECO:0007669"/>
    <property type="project" value="UniProtKB-SubCell"/>
</dbReference>
<dbReference type="Gene3D" id="3.30.420.10">
    <property type="entry name" value="Ribonuclease H-like superfamily/Ribonuclease H"/>
    <property type="match status" value="1"/>
</dbReference>
<name>A0A1I7XB99_HETBA</name>
<dbReference type="PANTHER" id="PTHR46068:SF1">
    <property type="entry name" value="TRANSPOSASE IS30-LIKE HTH DOMAIN-CONTAINING PROTEIN"/>
    <property type="match status" value="1"/>
</dbReference>
<dbReference type="WBParaSite" id="Hba_14630">
    <property type="protein sequence ID" value="Hba_14630"/>
    <property type="gene ID" value="Hba_14630"/>
</dbReference>
<accession>A0A1I7XB99</accession>
<evidence type="ECO:0000256" key="1">
    <source>
        <dbReference type="ARBA" id="ARBA00004123"/>
    </source>
</evidence>
<evidence type="ECO:0000313" key="3">
    <source>
        <dbReference type="WBParaSite" id="Hba_14630"/>
    </source>
</evidence>
<dbReference type="InterPro" id="IPR009057">
    <property type="entry name" value="Homeodomain-like_sf"/>
</dbReference>
<dbReference type="Proteomes" id="UP000095283">
    <property type="component" value="Unplaced"/>
</dbReference>
<sequence length="331" mass="38623">MSKALHTTIIHLHELGEKHIAIAKKLCVTRMTVHRTVKRYQELGTVEDHPRSGRPRSVNTSRIRKMVKKKILRDNKRSMRKMASDLNISPKSMRRIVKDELGFYPYKIRRAHMLTEKMKVNRYEKATKLLSIIQQGRASNVLFTDEKIFTVNSTCNGQNSRQLLQRGHQRSEKASVNVRSYFQSFVMRWVGITTSRTAPLVFVEKNVQINSKYYQNKILMKNWTFQQDWAPAHGVKTTAELCRQQFQDFWGKDIWPSNSLDLNPMDFAIWSILENKPSRTSYNHLDSLKVALVKSWDEISEDELRPIVGNFETRLRACVTAKGGNFEHQLN</sequence>
<dbReference type="InterPro" id="IPR036397">
    <property type="entry name" value="RNaseH_sf"/>
</dbReference>
<organism evidence="2 3">
    <name type="scientific">Heterorhabditis bacteriophora</name>
    <name type="common">Entomopathogenic nematode worm</name>
    <dbReference type="NCBI Taxonomy" id="37862"/>
    <lineage>
        <taxon>Eukaryota</taxon>
        <taxon>Metazoa</taxon>
        <taxon>Ecdysozoa</taxon>
        <taxon>Nematoda</taxon>
        <taxon>Chromadorea</taxon>
        <taxon>Rhabditida</taxon>
        <taxon>Rhabditina</taxon>
        <taxon>Rhabditomorpha</taxon>
        <taxon>Strongyloidea</taxon>
        <taxon>Heterorhabditidae</taxon>
        <taxon>Heterorhabditis</taxon>
    </lineage>
</organism>
<dbReference type="PANTHER" id="PTHR46068">
    <property type="entry name" value="PROTEIN CBG27172"/>
    <property type="match status" value="1"/>
</dbReference>
<protein>
    <submittedName>
        <fullName evidence="3">HTH_Tnp_Tc3_2 domain-containing protein</fullName>
    </submittedName>
</protein>
<dbReference type="AlphaFoldDB" id="A0A1I7XB99"/>
<keyword evidence="2" id="KW-1185">Reference proteome</keyword>
<reference evidence="3" key="1">
    <citation type="submission" date="2016-11" db="UniProtKB">
        <authorList>
            <consortium name="WormBaseParasite"/>
        </authorList>
    </citation>
    <scope>IDENTIFICATION</scope>
</reference>
<dbReference type="GO" id="GO:0003676">
    <property type="term" value="F:nucleic acid binding"/>
    <property type="evidence" value="ECO:0007669"/>
    <property type="project" value="InterPro"/>
</dbReference>
<evidence type="ECO:0000313" key="2">
    <source>
        <dbReference type="Proteomes" id="UP000095283"/>
    </source>
</evidence>